<keyword evidence="1" id="KW-0175">Coiled coil</keyword>
<protein>
    <recommendedName>
        <fullName evidence="5">Myosin heavy chain</fullName>
    </recommendedName>
</protein>
<organism evidence="2 4">
    <name type="scientific">Rotaria magnacalcarata</name>
    <dbReference type="NCBI Taxonomy" id="392030"/>
    <lineage>
        <taxon>Eukaryota</taxon>
        <taxon>Metazoa</taxon>
        <taxon>Spiralia</taxon>
        <taxon>Gnathifera</taxon>
        <taxon>Rotifera</taxon>
        <taxon>Eurotatoria</taxon>
        <taxon>Bdelloidea</taxon>
        <taxon>Philodinida</taxon>
        <taxon>Philodinidae</taxon>
        <taxon>Rotaria</taxon>
    </lineage>
</organism>
<dbReference type="InterPro" id="IPR014751">
    <property type="entry name" value="XRCC4-like_C"/>
</dbReference>
<name>A0A8S3E1P8_9BILA</name>
<gene>
    <name evidence="2" type="ORF">GIL414_LOCUS60107</name>
    <name evidence="3" type="ORF">GIL414_LOCUS60246</name>
</gene>
<sequence length="55" mass="6261">SMQASLEAESRAKAEVLKQKKKLESDINEIEIALDHANRTNMDSQKALKKHQQNL</sequence>
<evidence type="ECO:0000313" key="3">
    <source>
        <dbReference type="EMBL" id="CAF5056052.1"/>
    </source>
</evidence>
<evidence type="ECO:0000256" key="1">
    <source>
        <dbReference type="SAM" id="Coils"/>
    </source>
</evidence>
<proteinExistence type="predicted"/>
<dbReference type="EMBL" id="CAJOBJ010231620">
    <property type="protein sequence ID" value="CAF5056052.1"/>
    <property type="molecule type" value="Genomic_DNA"/>
</dbReference>
<dbReference type="AlphaFoldDB" id="A0A8S3E1P8"/>
<reference evidence="2" key="1">
    <citation type="submission" date="2021-02" db="EMBL/GenBank/DDBJ databases">
        <authorList>
            <person name="Nowell W R."/>
        </authorList>
    </citation>
    <scope>NUCLEOTIDE SEQUENCE</scope>
</reference>
<dbReference type="EMBL" id="CAJOBJ010230471">
    <property type="protein sequence ID" value="CAF5053690.1"/>
    <property type="molecule type" value="Genomic_DNA"/>
</dbReference>
<dbReference type="Gene3D" id="1.20.5.370">
    <property type="match status" value="1"/>
</dbReference>
<feature type="non-terminal residue" evidence="2">
    <location>
        <position position="55"/>
    </location>
</feature>
<feature type="non-terminal residue" evidence="2">
    <location>
        <position position="1"/>
    </location>
</feature>
<dbReference type="Proteomes" id="UP000681720">
    <property type="component" value="Unassembled WGS sequence"/>
</dbReference>
<evidence type="ECO:0008006" key="5">
    <source>
        <dbReference type="Google" id="ProtNLM"/>
    </source>
</evidence>
<feature type="coiled-coil region" evidence="1">
    <location>
        <begin position="6"/>
        <end position="54"/>
    </location>
</feature>
<accession>A0A8S3E1P8</accession>
<evidence type="ECO:0000313" key="2">
    <source>
        <dbReference type="EMBL" id="CAF5053690.1"/>
    </source>
</evidence>
<evidence type="ECO:0000313" key="4">
    <source>
        <dbReference type="Proteomes" id="UP000681720"/>
    </source>
</evidence>
<comment type="caution">
    <text evidence="2">The sequence shown here is derived from an EMBL/GenBank/DDBJ whole genome shotgun (WGS) entry which is preliminary data.</text>
</comment>